<organism evidence="2 3">
    <name type="scientific">Lineolata rhizophorae</name>
    <dbReference type="NCBI Taxonomy" id="578093"/>
    <lineage>
        <taxon>Eukaryota</taxon>
        <taxon>Fungi</taxon>
        <taxon>Dikarya</taxon>
        <taxon>Ascomycota</taxon>
        <taxon>Pezizomycotina</taxon>
        <taxon>Dothideomycetes</taxon>
        <taxon>Dothideomycetes incertae sedis</taxon>
        <taxon>Lineolatales</taxon>
        <taxon>Lineolataceae</taxon>
        <taxon>Lineolata</taxon>
    </lineage>
</organism>
<dbReference type="Proteomes" id="UP000799766">
    <property type="component" value="Unassembled WGS sequence"/>
</dbReference>
<feature type="compositionally biased region" description="Basic and acidic residues" evidence="1">
    <location>
        <begin position="107"/>
        <end position="120"/>
    </location>
</feature>
<dbReference type="EMBL" id="MU001682">
    <property type="protein sequence ID" value="KAF2456629.1"/>
    <property type="molecule type" value="Genomic_DNA"/>
</dbReference>
<reference evidence="2" key="1">
    <citation type="journal article" date="2020" name="Stud. Mycol.">
        <title>101 Dothideomycetes genomes: a test case for predicting lifestyles and emergence of pathogens.</title>
        <authorList>
            <person name="Haridas S."/>
            <person name="Albert R."/>
            <person name="Binder M."/>
            <person name="Bloem J."/>
            <person name="Labutti K."/>
            <person name="Salamov A."/>
            <person name="Andreopoulos B."/>
            <person name="Baker S."/>
            <person name="Barry K."/>
            <person name="Bills G."/>
            <person name="Bluhm B."/>
            <person name="Cannon C."/>
            <person name="Castanera R."/>
            <person name="Culley D."/>
            <person name="Daum C."/>
            <person name="Ezra D."/>
            <person name="Gonzalez J."/>
            <person name="Henrissat B."/>
            <person name="Kuo A."/>
            <person name="Liang C."/>
            <person name="Lipzen A."/>
            <person name="Lutzoni F."/>
            <person name="Magnuson J."/>
            <person name="Mondo S."/>
            <person name="Nolan M."/>
            <person name="Ohm R."/>
            <person name="Pangilinan J."/>
            <person name="Park H.-J."/>
            <person name="Ramirez L."/>
            <person name="Alfaro M."/>
            <person name="Sun H."/>
            <person name="Tritt A."/>
            <person name="Yoshinaga Y."/>
            <person name="Zwiers L.-H."/>
            <person name="Turgeon B."/>
            <person name="Goodwin S."/>
            <person name="Spatafora J."/>
            <person name="Crous P."/>
            <person name="Grigoriev I."/>
        </authorList>
    </citation>
    <scope>NUCLEOTIDE SEQUENCE</scope>
    <source>
        <strain evidence="2">ATCC 16933</strain>
    </source>
</reference>
<accession>A0A6A6NY49</accession>
<feature type="compositionally biased region" description="Basic and acidic residues" evidence="1">
    <location>
        <begin position="63"/>
        <end position="77"/>
    </location>
</feature>
<name>A0A6A6NY49_9PEZI</name>
<evidence type="ECO:0000256" key="1">
    <source>
        <dbReference type="SAM" id="MobiDB-lite"/>
    </source>
</evidence>
<proteinExistence type="predicted"/>
<sequence length="162" mass="18256">MPVSNMSVANRIYHWIPEPRSRKRVLDDDPEPDVRPAKKSRPSHVGVHRPNSDTKKNARKRSHPDTPKSRLPSEKPKVNCPPAKHPKRPQPQIEPRSPGPNGSNLDVARKSDRIGTRPEFLRGNARQSSIAKKRTSKPQAEPLRRSLCVARQRTRVGQSGVT</sequence>
<feature type="compositionally biased region" description="Basic and acidic residues" evidence="1">
    <location>
        <begin position="17"/>
        <end position="36"/>
    </location>
</feature>
<gene>
    <name evidence="2" type="ORF">BDY21DRAFT_39840</name>
</gene>
<protein>
    <submittedName>
        <fullName evidence="2">Uncharacterized protein</fullName>
    </submittedName>
</protein>
<evidence type="ECO:0000313" key="2">
    <source>
        <dbReference type="EMBL" id="KAF2456629.1"/>
    </source>
</evidence>
<dbReference type="AlphaFoldDB" id="A0A6A6NY49"/>
<feature type="region of interest" description="Disordered" evidence="1">
    <location>
        <begin position="1"/>
        <end position="162"/>
    </location>
</feature>
<keyword evidence="3" id="KW-1185">Reference proteome</keyword>
<evidence type="ECO:0000313" key="3">
    <source>
        <dbReference type="Proteomes" id="UP000799766"/>
    </source>
</evidence>